<dbReference type="Proteomes" id="UP000092321">
    <property type="component" value="Unassembled WGS sequence"/>
</dbReference>
<evidence type="ECO:0000256" key="1">
    <source>
        <dbReference type="SAM" id="Phobius"/>
    </source>
</evidence>
<reference evidence="3" key="1">
    <citation type="journal article" date="2016" name="Proc. Natl. Acad. Sci. U.S.A.">
        <title>Comparative genomics of biotechnologically important yeasts.</title>
        <authorList>
            <person name="Riley R."/>
            <person name="Haridas S."/>
            <person name="Wolfe K.H."/>
            <person name="Lopes M.R."/>
            <person name="Hittinger C.T."/>
            <person name="Goeker M."/>
            <person name="Salamov A.A."/>
            <person name="Wisecaver J.H."/>
            <person name="Long T.M."/>
            <person name="Calvey C.H."/>
            <person name="Aerts A.L."/>
            <person name="Barry K.W."/>
            <person name="Choi C."/>
            <person name="Clum A."/>
            <person name="Coughlan A.Y."/>
            <person name="Deshpande S."/>
            <person name="Douglass A.P."/>
            <person name="Hanson S.J."/>
            <person name="Klenk H.-P."/>
            <person name="LaButti K.M."/>
            <person name="Lapidus A."/>
            <person name="Lindquist E.A."/>
            <person name="Lipzen A.M."/>
            <person name="Meier-Kolthoff J.P."/>
            <person name="Ohm R.A."/>
            <person name="Otillar R.P."/>
            <person name="Pangilinan J.L."/>
            <person name="Peng Y."/>
            <person name="Rokas A."/>
            <person name="Rosa C.A."/>
            <person name="Scheuner C."/>
            <person name="Sibirny A.A."/>
            <person name="Slot J.C."/>
            <person name="Stielow J.B."/>
            <person name="Sun H."/>
            <person name="Kurtzman C.P."/>
            <person name="Blackwell M."/>
            <person name="Grigoriev I.V."/>
            <person name="Jeffries T.W."/>
        </authorList>
    </citation>
    <scope>NUCLEOTIDE SEQUENCE [LARGE SCALE GENOMIC DNA]</scope>
    <source>
        <strain evidence="3">NRRL Y-1626</strain>
    </source>
</reference>
<organism evidence="2 3">
    <name type="scientific">Hanseniaspora valbyensis NRRL Y-1626</name>
    <dbReference type="NCBI Taxonomy" id="766949"/>
    <lineage>
        <taxon>Eukaryota</taxon>
        <taxon>Fungi</taxon>
        <taxon>Dikarya</taxon>
        <taxon>Ascomycota</taxon>
        <taxon>Saccharomycotina</taxon>
        <taxon>Saccharomycetes</taxon>
        <taxon>Saccharomycodales</taxon>
        <taxon>Saccharomycodaceae</taxon>
        <taxon>Hanseniaspora</taxon>
    </lineage>
</organism>
<name>A0A1B7TIQ4_9ASCO</name>
<feature type="transmembrane region" description="Helical" evidence="1">
    <location>
        <begin position="6"/>
        <end position="23"/>
    </location>
</feature>
<keyword evidence="1" id="KW-0812">Transmembrane</keyword>
<sequence length="57" mass="6407">TGFYIAIGVGLVSCLLSVVMIIDHKVNPVEEVREDEDDSSYSEEFCNKEVEQTEIKV</sequence>
<dbReference type="AlphaFoldDB" id="A0A1B7TIQ4"/>
<evidence type="ECO:0000313" key="3">
    <source>
        <dbReference type="Proteomes" id="UP000092321"/>
    </source>
</evidence>
<keyword evidence="1" id="KW-1133">Transmembrane helix</keyword>
<dbReference type="EMBL" id="LXPE01000003">
    <property type="protein sequence ID" value="OBA28603.1"/>
    <property type="molecule type" value="Genomic_DNA"/>
</dbReference>
<keyword evidence="3" id="KW-1185">Reference proteome</keyword>
<accession>A0A1B7TIQ4</accession>
<proteinExistence type="predicted"/>
<feature type="non-terminal residue" evidence="2">
    <location>
        <position position="1"/>
    </location>
</feature>
<gene>
    <name evidence="2" type="ORF">HANVADRAFT_747</name>
</gene>
<keyword evidence="1" id="KW-0472">Membrane</keyword>
<evidence type="ECO:0000313" key="2">
    <source>
        <dbReference type="EMBL" id="OBA28603.1"/>
    </source>
</evidence>
<dbReference type="OrthoDB" id="2130629at2759"/>
<comment type="caution">
    <text evidence="2">The sequence shown here is derived from an EMBL/GenBank/DDBJ whole genome shotgun (WGS) entry which is preliminary data.</text>
</comment>
<protein>
    <submittedName>
        <fullName evidence="2">Uncharacterized protein</fullName>
    </submittedName>
</protein>